<name>A0ABS2NX95_9BACI</name>
<dbReference type="RefSeq" id="WP_204413876.1">
    <property type="nucleotide sequence ID" value="NZ_JAFBED010000002.1"/>
</dbReference>
<dbReference type="SUPFAM" id="SSF161266">
    <property type="entry name" value="Gam-like"/>
    <property type="match status" value="1"/>
</dbReference>
<evidence type="ECO:0000313" key="2">
    <source>
        <dbReference type="Proteomes" id="UP000737402"/>
    </source>
</evidence>
<dbReference type="EMBL" id="JAFBED010000002">
    <property type="protein sequence ID" value="MBM7619082.1"/>
    <property type="molecule type" value="Genomic_DNA"/>
</dbReference>
<protein>
    <submittedName>
        <fullName evidence="1">Uncharacterized protein</fullName>
    </submittedName>
</protein>
<comment type="caution">
    <text evidence="1">The sequence shown here is derived from an EMBL/GenBank/DDBJ whole genome shotgun (WGS) entry which is preliminary data.</text>
</comment>
<keyword evidence="2" id="KW-1185">Reference proteome</keyword>
<dbReference type="Proteomes" id="UP000737402">
    <property type="component" value="Unassembled WGS sequence"/>
</dbReference>
<reference evidence="1 2" key="1">
    <citation type="submission" date="2021-01" db="EMBL/GenBank/DDBJ databases">
        <title>Genomic Encyclopedia of Type Strains, Phase IV (KMG-IV): sequencing the most valuable type-strain genomes for metagenomic binning, comparative biology and taxonomic classification.</title>
        <authorList>
            <person name="Goeker M."/>
        </authorList>
    </citation>
    <scope>NUCLEOTIDE SEQUENCE [LARGE SCALE GENOMIC DNA]</scope>
    <source>
        <strain evidence="1 2">DSM 25879</strain>
    </source>
</reference>
<evidence type="ECO:0000313" key="1">
    <source>
        <dbReference type="EMBL" id="MBM7619082.1"/>
    </source>
</evidence>
<organism evidence="1 2">
    <name type="scientific">Sutcliffiella tianshenii</name>
    <dbReference type="NCBI Taxonomy" id="1463404"/>
    <lineage>
        <taxon>Bacteria</taxon>
        <taxon>Bacillati</taxon>
        <taxon>Bacillota</taxon>
        <taxon>Bacilli</taxon>
        <taxon>Bacillales</taxon>
        <taxon>Bacillaceae</taxon>
        <taxon>Sutcliffiella</taxon>
    </lineage>
</organism>
<proteinExistence type="predicted"/>
<sequence length="134" mass="15661">MSKRTEQQLTADMLEKYYEYNKKKKEIEAEMNHLKEVFHQYFDHQLGSDDKGEVLLGGFKLQRQVRKTEKYREDTTIKRLEELKMEDLIQVVKKPDEAKIKSAIQLGLLKEEDLEGCLTTSTSLAISVKPVTPR</sequence>
<gene>
    <name evidence="1" type="ORF">JOC95_000931</name>
</gene>
<accession>A0ABS2NX95</accession>